<dbReference type="AlphaFoldDB" id="A0A127PXI1"/>
<gene>
    <name evidence="3" type="ORF">CPter91_0067</name>
</gene>
<dbReference type="InterPro" id="IPR012334">
    <property type="entry name" value="Pectin_lyas_fold"/>
</dbReference>
<dbReference type="InterPro" id="IPR011050">
    <property type="entry name" value="Pectin_lyase_fold/virulence"/>
</dbReference>
<evidence type="ECO:0000259" key="2">
    <source>
        <dbReference type="Pfam" id="PF13229"/>
    </source>
</evidence>
<proteinExistence type="predicted"/>
<keyword evidence="1" id="KW-0732">Signal</keyword>
<reference evidence="3 4" key="1">
    <citation type="submission" date="2015-11" db="EMBL/GenBank/DDBJ databases">
        <title>Exploring the genomic traits of fungus-feeding bacterial genus Collimonas.</title>
        <authorList>
            <person name="Song C."/>
            <person name="Schmidt R."/>
            <person name="de Jager V."/>
            <person name="Krzyzanowska D."/>
            <person name="Jongedijk E."/>
            <person name="Cankar K."/>
            <person name="Beekwilder J."/>
            <person name="van Veen A."/>
            <person name="de Boer W."/>
            <person name="van Veen J.A."/>
            <person name="Garbeva P."/>
        </authorList>
    </citation>
    <scope>NUCLEOTIDE SEQUENCE [LARGE SCALE GENOMIC DNA]</scope>
    <source>
        <strain evidence="3 4">Ter91</strain>
    </source>
</reference>
<protein>
    <submittedName>
        <fullName evidence="3">Right handed beta helix region family protein</fullName>
    </submittedName>
</protein>
<dbReference type="PATRIC" id="fig|279113.9.peg.67"/>
<dbReference type="SUPFAM" id="SSF51126">
    <property type="entry name" value="Pectin lyase-like"/>
    <property type="match status" value="1"/>
</dbReference>
<dbReference type="EMBL" id="CP013234">
    <property type="protein sequence ID" value="AMP02466.1"/>
    <property type="molecule type" value="Genomic_DNA"/>
</dbReference>
<feature type="signal peptide" evidence="1">
    <location>
        <begin position="1"/>
        <end position="24"/>
    </location>
</feature>
<evidence type="ECO:0000256" key="1">
    <source>
        <dbReference type="SAM" id="SignalP"/>
    </source>
</evidence>
<dbReference type="Proteomes" id="UP000074561">
    <property type="component" value="Chromosome"/>
</dbReference>
<evidence type="ECO:0000313" key="3">
    <source>
        <dbReference type="EMBL" id="AMP02466.1"/>
    </source>
</evidence>
<sequence length="231" mass="23815">MCSLQQFAGIALLAWQAMPGAGMAAERIIPIDPARADKPGFMVIIDAPGHYQLAGNLKVADPNTTAIEINADDVTLDLHGFAIQGPTRCQQLPAPCWPLGGGNGIHAINRSHVTVRNGIVQGMGNYGIYLESSSVSLDHVVVSRNGRGGAVLFGGVVSNSAAENNGGDGIFGIDLKVSRSTMRGNQHFGLAGYAQSSFSNNRLSANNGNGVQTNLKSAAAAGNTCNASACP</sequence>
<feature type="domain" description="Right handed beta helix" evidence="2">
    <location>
        <begin position="101"/>
        <end position="218"/>
    </location>
</feature>
<dbReference type="Gene3D" id="2.160.20.10">
    <property type="entry name" value="Single-stranded right-handed beta-helix, Pectin lyase-like"/>
    <property type="match status" value="1"/>
</dbReference>
<accession>A0A127PXI1</accession>
<dbReference type="InterPro" id="IPR039448">
    <property type="entry name" value="Beta_helix"/>
</dbReference>
<feature type="chain" id="PRO_5007277254" evidence="1">
    <location>
        <begin position="25"/>
        <end position="231"/>
    </location>
</feature>
<organism evidence="3 4">
    <name type="scientific">Collimonas pratensis</name>
    <dbReference type="NCBI Taxonomy" id="279113"/>
    <lineage>
        <taxon>Bacteria</taxon>
        <taxon>Pseudomonadati</taxon>
        <taxon>Pseudomonadota</taxon>
        <taxon>Betaproteobacteria</taxon>
        <taxon>Burkholderiales</taxon>
        <taxon>Oxalobacteraceae</taxon>
        <taxon>Collimonas</taxon>
    </lineage>
</organism>
<dbReference type="RefSeq" id="WP_061935435.1">
    <property type="nucleotide sequence ID" value="NZ_CP013234.1"/>
</dbReference>
<dbReference type="KEGG" id="cpra:CPter91_0067"/>
<evidence type="ECO:0000313" key="4">
    <source>
        <dbReference type="Proteomes" id="UP000074561"/>
    </source>
</evidence>
<name>A0A127PXI1_9BURK</name>
<dbReference type="Pfam" id="PF13229">
    <property type="entry name" value="Beta_helix"/>
    <property type="match status" value="1"/>
</dbReference>